<evidence type="ECO:0000313" key="3">
    <source>
        <dbReference type="Proteomes" id="UP000001056"/>
    </source>
</evidence>
<sequence length="387" mass="42732">MTPEENQDGQGLPTPVTVNTPLGTDAQQGKSNRRVSLLSLPPLKPAPKKSTLSTAGFVFERFHTPDVSVHRKIDNHNRNLQVSPHSGSPGPVHEDGDDPFVPSKRPPGCNIKHDRRTGNGMRSLRRRPHLIFSKAEAKGYKRLDLDDEPDAPKPAQNPRLRYRFGDGFSGREAKPNGSNLLTRSGKQSTTSPYVGILDLTQSMIRTPERKRKAQGANTDDNPFSFALKKKSRAWLEPKGLSQQAKPHPITLTTMKKTTSALGETDKAGEESLVPEPQVKQPKGNGHTEQSQVPAIAMKDSQFHLHTPTRDLTVGQDDDKMTGKDTFDDGDDDELDLIPSPKTSTETLVMPAEDPEEDDCKTHVSETLSRPASELRPSGREFRRVNTL</sequence>
<dbReference type="OrthoDB" id="4572738at2759"/>
<feature type="region of interest" description="Disordered" evidence="1">
    <location>
        <begin position="236"/>
        <end position="293"/>
    </location>
</feature>
<dbReference type="GeneID" id="4392467"/>
<feature type="region of interest" description="Disordered" evidence="1">
    <location>
        <begin position="1"/>
        <end position="51"/>
    </location>
</feature>
<feature type="compositionally biased region" description="Polar residues" evidence="1">
    <location>
        <begin position="176"/>
        <end position="192"/>
    </location>
</feature>
<feature type="compositionally biased region" description="Basic and acidic residues" evidence="1">
    <location>
        <begin position="135"/>
        <end position="144"/>
    </location>
</feature>
<feature type="compositionally biased region" description="Basic and acidic residues" evidence="1">
    <location>
        <begin position="376"/>
        <end position="387"/>
    </location>
</feature>
<feature type="compositionally biased region" description="Basic and acidic residues" evidence="1">
    <location>
        <begin position="316"/>
        <end position="326"/>
    </location>
</feature>
<name>Q2H140_CHAGB</name>
<gene>
    <name evidence="2" type="ORF">CHGG_04506</name>
</gene>
<dbReference type="AlphaFoldDB" id="Q2H140"/>
<keyword evidence="3" id="KW-1185">Reference proteome</keyword>
<dbReference type="EMBL" id="CH408032">
    <property type="protein sequence ID" value="EAQ87887.1"/>
    <property type="molecule type" value="Genomic_DNA"/>
</dbReference>
<dbReference type="HOGENOM" id="CLU_713713_0_0_1"/>
<dbReference type="VEuPathDB" id="FungiDB:CHGG_04506"/>
<protein>
    <submittedName>
        <fullName evidence="2">Uncharacterized protein</fullName>
    </submittedName>
</protein>
<evidence type="ECO:0000256" key="1">
    <source>
        <dbReference type="SAM" id="MobiDB-lite"/>
    </source>
</evidence>
<organism evidence="2 3">
    <name type="scientific">Chaetomium globosum (strain ATCC 6205 / CBS 148.51 / DSM 1962 / NBRC 6347 / NRRL 1970)</name>
    <name type="common">Soil fungus</name>
    <dbReference type="NCBI Taxonomy" id="306901"/>
    <lineage>
        <taxon>Eukaryota</taxon>
        <taxon>Fungi</taxon>
        <taxon>Dikarya</taxon>
        <taxon>Ascomycota</taxon>
        <taxon>Pezizomycotina</taxon>
        <taxon>Sordariomycetes</taxon>
        <taxon>Sordariomycetidae</taxon>
        <taxon>Sordariales</taxon>
        <taxon>Chaetomiaceae</taxon>
        <taxon>Chaetomium</taxon>
    </lineage>
</organism>
<feature type="compositionally biased region" description="Basic and acidic residues" evidence="1">
    <location>
        <begin position="66"/>
        <end position="77"/>
    </location>
</feature>
<dbReference type="RefSeq" id="XP_001223720.1">
    <property type="nucleotide sequence ID" value="XM_001223719.1"/>
</dbReference>
<reference evidence="3" key="1">
    <citation type="journal article" date="2015" name="Genome Announc.">
        <title>Draft genome sequence of the cellulolytic fungus Chaetomium globosum.</title>
        <authorList>
            <person name="Cuomo C.A."/>
            <person name="Untereiner W.A."/>
            <person name="Ma L.-J."/>
            <person name="Grabherr M."/>
            <person name="Birren B.W."/>
        </authorList>
    </citation>
    <scope>NUCLEOTIDE SEQUENCE [LARGE SCALE GENOMIC DNA]</scope>
    <source>
        <strain evidence="3">ATCC 6205 / CBS 148.51 / DSM 1962 / NBRC 6347 / NRRL 1970</strain>
    </source>
</reference>
<feature type="compositionally biased region" description="Polar residues" evidence="1">
    <location>
        <begin position="16"/>
        <end position="30"/>
    </location>
</feature>
<accession>Q2H140</accession>
<proteinExistence type="predicted"/>
<evidence type="ECO:0000313" key="2">
    <source>
        <dbReference type="EMBL" id="EAQ87887.1"/>
    </source>
</evidence>
<feature type="region of interest" description="Disordered" evidence="1">
    <location>
        <begin position="307"/>
        <end position="387"/>
    </location>
</feature>
<dbReference type="eggNOG" id="ENOG502T5AQ">
    <property type="taxonomic scope" value="Eukaryota"/>
</dbReference>
<dbReference type="InParanoid" id="Q2H140"/>
<dbReference type="OMA" id="PEEDDCK"/>
<feature type="compositionally biased region" description="Polar residues" evidence="1">
    <location>
        <begin position="240"/>
        <end position="261"/>
    </location>
</feature>
<feature type="region of interest" description="Disordered" evidence="1">
    <location>
        <begin position="66"/>
        <end position="224"/>
    </location>
</feature>
<dbReference type="Proteomes" id="UP000001056">
    <property type="component" value="Unassembled WGS sequence"/>
</dbReference>